<dbReference type="RefSeq" id="WP_095586833.1">
    <property type="nucleotide sequence ID" value="NZ_PKRZ01000001.1"/>
</dbReference>
<feature type="transmembrane region" description="Helical" evidence="1">
    <location>
        <begin position="303"/>
        <end position="324"/>
    </location>
</feature>
<keyword evidence="1" id="KW-1133">Transmembrane helix</keyword>
<name>A0A2N5WFA5_LACLL</name>
<protein>
    <submittedName>
        <fullName evidence="2">Uncharacterized protein</fullName>
    </submittedName>
</protein>
<keyword evidence="1" id="KW-0472">Membrane</keyword>
<accession>A0A2N5WFA5</accession>
<keyword evidence="1" id="KW-0812">Transmembrane</keyword>
<dbReference type="AlphaFoldDB" id="A0A2N5WFA5"/>
<evidence type="ECO:0000313" key="2">
    <source>
        <dbReference type="EMBL" id="PLW60877.1"/>
    </source>
</evidence>
<evidence type="ECO:0000313" key="3">
    <source>
        <dbReference type="Proteomes" id="UP000234865"/>
    </source>
</evidence>
<dbReference type="EMBL" id="PKRZ01000001">
    <property type="protein sequence ID" value="PLW60877.1"/>
    <property type="molecule type" value="Genomic_DNA"/>
</dbReference>
<gene>
    <name evidence="2" type="ORF">CYU10_001926</name>
</gene>
<dbReference type="Pfam" id="PF19528">
    <property type="entry name" value="DUF6056"/>
    <property type="match status" value="1"/>
</dbReference>
<organism evidence="2 3">
    <name type="scientific">Lactococcus lactis subsp. lactis</name>
    <name type="common">Streptococcus lactis</name>
    <dbReference type="NCBI Taxonomy" id="1360"/>
    <lineage>
        <taxon>Bacteria</taxon>
        <taxon>Bacillati</taxon>
        <taxon>Bacillota</taxon>
        <taxon>Bacilli</taxon>
        <taxon>Lactobacillales</taxon>
        <taxon>Streptococcaceae</taxon>
        <taxon>Lactococcus</taxon>
    </lineage>
</organism>
<reference evidence="3" key="1">
    <citation type="submission" date="2016-08" db="EMBL/GenBank/DDBJ databases">
        <title>Comparative genomics of Lactococcus lactis strain WFLU12 isolated from the gastrointestinal tract of wild olive flounder (Paralichythys olivaceus).</title>
        <authorList>
            <person name="Nguyen T.L."/>
            <person name="Kim D.-H."/>
        </authorList>
    </citation>
    <scope>NUCLEOTIDE SEQUENCE [LARGE SCALE GENOMIC DNA]</scope>
    <source>
        <strain evidence="3">WFLU12</strain>
    </source>
</reference>
<feature type="transmembrane region" description="Helical" evidence="1">
    <location>
        <begin position="95"/>
        <end position="115"/>
    </location>
</feature>
<dbReference type="InterPro" id="IPR045691">
    <property type="entry name" value="DUF6056"/>
</dbReference>
<comment type="caution">
    <text evidence="2">The sequence shown here is derived from an EMBL/GenBank/DDBJ whole genome shotgun (WGS) entry which is preliminary data.</text>
</comment>
<evidence type="ECO:0000256" key="1">
    <source>
        <dbReference type="SAM" id="Phobius"/>
    </source>
</evidence>
<feature type="transmembrane region" description="Helical" evidence="1">
    <location>
        <begin position="363"/>
        <end position="384"/>
    </location>
</feature>
<sequence>MEKRYYRKTRSVSEGRNQKLELKSNKSIFILLALATLFVLIPTVFTPLHSDDFIYVLHNDQWSNLVWRYFNWSGRIVADSFSLVVLQLPKFLTSLIQSLIWTGLIFLITTLPGIVNQKFKFHKLHFIIIFMLYWVDNPNLGQTSFWTVGFANYLFTNFLILAYFTFLFYLRDRKLNSLSMVGLIILATLAGNSNENTSIVIVLLTMVMLLIEKNKKIFLIALPFTILGTLSLLLSPGQSVRLENPSFQVAREQAMFERMWNYFSTSLFIETFKSFVWLFAIFVLVSFIYLIQKKTIQKRNIIYSIIFFFAAILSNAAFGGSYVFPVALRSLNGALILFLISLSFYIDDLIFDKKVIWQNGITYLILLLLIPFSFGYCYATKSVYTLSRQFKIRENTITNANRNNPKVVYIPNFFVGKLYNPSDSIDMYQGRVGQYARVEPTVSIKEFDKNFSFDYGNKKLVNKRQFPLNRDFGNDIQLKAINILPDTRDLNKYGINMVFDNDLNKKYDSNRYKLFIHVFWKREANSSIQMYNADTSLHNQLSVDGKYIFSSPIGNIRLKDISTIKTGIYDTKTRNNLNETVVNINDK</sequence>
<feature type="transmembrane region" description="Helical" evidence="1">
    <location>
        <begin position="182"/>
        <end position="210"/>
    </location>
</feature>
<dbReference type="Proteomes" id="UP000234865">
    <property type="component" value="Unassembled WGS sequence"/>
</dbReference>
<feature type="transmembrane region" description="Helical" evidence="1">
    <location>
        <begin position="28"/>
        <end position="49"/>
    </location>
</feature>
<feature type="transmembrane region" description="Helical" evidence="1">
    <location>
        <begin position="274"/>
        <end position="291"/>
    </location>
</feature>
<feature type="transmembrane region" description="Helical" evidence="1">
    <location>
        <begin position="150"/>
        <end position="170"/>
    </location>
</feature>
<feature type="transmembrane region" description="Helical" evidence="1">
    <location>
        <begin position="330"/>
        <end position="351"/>
    </location>
</feature>
<proteinExistence type="predicted"/>
<feature type="transmembrane region" description="Helical" evidence="1">
    <location>
        <begin position="217"/>
        <end position="235"/>
    </location>
</feature>